<reference evidence="1 2" key="1">
    <citation type="submission" date="2020-05" db="EMBL/GenBank/DDBJ databases">
        <authorList>
            <person name="Zhang R."/>
        </authorList>
    </citation>
    <scope>NUCLEOTIDE SEQUENCE [LARGE SCALE GENOMIC DNA]</scope>
    <source>
        <strain evidence="1 2">DSM 28986</strain>
    </source>
</reference>
<dbReference type="RefSeq" id="WP_171481539.1">
    <property type="nucleotide sequence ID" value="NZ_JABGBP010000154.1"/>
</dbReference>
<comment type="caution">
    <text evidence="1">The sequence shown here is derived from an EMBL/GenBank/DDBJ whole genome shotgun (WGS) entry which is preliminary data.</text>
</comment>
<dbReference type="InterPro" id="IPR016541">
    <property type="entry name" value="UCP008505"/>
</dbReference>
<evidence type="ECO:0000313" key="2">
    <source>
        <dbReference type="Proteomes" id="UP000546917"/>
    </source>
</evidence>
<sequence>MIYIIDSSSFICLSEKYPESVFETLYRNFNNAINIGILKAPNQVFNEIKKQNDSLYKWLKNYKNKFVINMDEYIINTAFNIIYKFPQLTKNEGLENTDDDPADPYVIATAIRFNEGINREPVKIITEEGFKKNHIPDIARKYGIISIKVLEFFTEMKWKF</sequence>
<gene>
    <name evidence="1" type="ORF">HLB00_04535</name>
</gene>
<accession>A0A7K4FM26</accession>
<name>A0A7K4FM26_9ARCH</name>
<proteinExistence type="predicted"/>
<dbReference type="Pfam" id="PF14367">
    <property type="entry name" value="DUF4411"/>
    <property type="match status" value="1"/>
</dbReference>
<evidence type="ECO:0000313" key="1">
    <source>
        <dbReference type="EMBL" id="NOL60102.1"/>
    </source>
</evidence>
<dbReference type="EMBL" id="JABGBP010000154">
    <property type="protein sequence ID" value="NOL60102.1"/>
    <property type="molecule type" value="Genomic_DNA"/>
</dbReference>
<dbReference type="AlphaFoldDB" id="A0A7K4FM26"/>
<organism evidence="1 2">
    <name type="scientific">Ferroplasma acidiphilum</name>
    <dbReference type="NCBI Taxonomy" id="74969"/>
    <lineage>
        <taxon>Archaea</taxon>
        <taxon>Methanobacteriati</taxon>
        <taxon>Thermoplasmatota</taxon>
        <taxon>Thermoplasmata</taxon>
        <taxon>Thermoplasmatales</taxon>
        <taxon>Ferroplasmaceae</taxon>
        <taxon>Ferroplasma</taxon>
    </lineage>
</organism>
<protein>
    <submittedName>
        <fullName evidence="1">DUF4411 family protein</fullName>
    </submittedName>
</protein>
<dbReference type="Proteomes" id="UP000546917">
    <property type="component" value="Unassembled WGS sequence"/>
</dbReference>